<dbReference type="AlphaFoldDB" id="A0AAU7CMY9"/>
<organism evidence="1">
    <name type="scientific">Singulisphaera sp. Ch08</name>
    <dbReference type="NCBI Taxonomy" id="3120278"/>
    <lineage>
        <taxon>Bacteria</taxon>
        <taxon>Pseudomonadati</taxon>
        <taxon>Planctomycetota</taxon>
        <taxon>Planctomycetia</taxon>
        <taxon>Isosphaerales</taxon>
        <taxon>Isosphaeraceae</taxon>
        <taxon>Singulisphaera</taxon>
    </lineage>
</organism>
<gene>
    <name evidence="1" type="ORF">V5E97_10855</name>
</gene>
<dbReference type="RefSeq" id="WP_406699356.1">
    <property type="nucleotide sequence ID" value="NZ_CP155447.1"/>
</dbReference>
<reference evidence="1" key="1">
    <citation type="submission" date="2024-05" db="EMBL/GenBank/DDBJ databases">
        <title>Planctomycetes of the genus Singulisphaera possess chitinolytic capabilities.</title>
        <authorList>
            <person name="Ivanova A."/>
        </authorList>
    </citation>
    <scope>NUCLEOTIDE SEQUENCE</scope>
    <source>
        <strain evidence="1">Ch08T</strain>
    </source>
</reference>
<evidence type="ECO:0000313" key="1">
    <source>
        <dbReference type="EMBL" id="XBH06506.1"/>
    </source>
</evidence>
<proteinExistence type="predicted"/>
<sequence length="90" mass="10239">MAVFRVPYPEDPEHRQALFHRVATALGRHGRYEGTPQQGHFEGTTPLGKFAGSYRAVEGSPELEIELTKKPWLVSTHLLEREVRKMLAQV</sequence>
<accession>A0AAU7CMY9</accession>
<dbReference type="EMBL" id="CP155447">
    <property type="protein sequence ID" value="XBH06506.1"/>
    <property type="molecule type" value="Genomic_DNA"/>
</dbReference>
<protein>
    <submittedName>
        <fullName evidence="1">Uncharacterized protein</fullName>
    </submittedName>
</protein>
<name>A0AAU7CMY9_9BACT</name>